<evidence type="ECO:0000256" key="1">
    <source>
        <dbReference type="SAM" id="MobiDB-lite"/>
    </source>
</evidence>
<feature type="region of interest" description="Disordered" evidence="1">
    <location>
        <begin position="179"/>
        <end position="201"/>
    </location>
</feature>
<proteinExistence type="predicted"/>
<dbReference type="eggNOG" id="ENOG502S4UK">
    <property type="taxonomic scope" value="Eukaryota"/>
</dbReference>
<dbReference type="KEGG" id="atr:18437667"/>
<evidence type="ECO:0000313" key="4">
    <source>
        <dbReference type="EMBL" id="ERN09514.1"/>
    </source>
</evidence>
<evidence type="ECO:0000313" key="5">
    <source>
        <dbReference type="Proteomes" id="UP000017836"/>
    </source>
</evidence>
<dbReference type="PANTHER" id="PTHR35107">
    <property type="entry name" value="EXPRESSED PROTEIN"/>
    <property type="match status" value="1"/>
</dbReference>
<gene>
    <name evidence="4" type="ORF">AMTR_s00029p00127080</name>
</gene>
<protein>
    <recommendedName>
        <fullName evidence="6">Legume lectin domain-containing protein</fullName>
    </recommendedName>
</protein>
<accession>W1PNX6</accession>
<evidence type="ECO:0000256" key="2">
    <source>
        <dbReference type="SAM" id="Phobius"/>
    </source>
</evidence>
<dbReference type="AlphaFoldDB" id="W1PNX6"/>
<dbReference type="HOGENOM" id="CLU_124154_0_0_1"/>
<evidence type="ECO:0000256" key="3">
    <source>
        <dbReference type="SAM" id="SignalP"/>
    </source>
</evidence>
<organism evidence="4 5">
    <name type="scientific">Amborella trichopoda</name>
    <dbReference type="NCBI Taxonomy" id="13333"/>
    <lineage>
        <taxon>Eukaryota</taxon>
        <taxon>Viridiplantae</taxon>
        <taxon>Streptophyta</taxon>
        <taxon>Embryophyta</taxon>
        <taxon>Tracheophyta</taxon>
        <taxon>Spermatophyta</taxon>
        <taxon>Magnoliopsida</taxon>
        <taxon>Amborellales</taxon>
        <taxon>Amborellaceae</taxon>
        <taxon>Amborella</taxon>
    </lineage>
</organism>
<dbReference type="OrthoDB" id="769005at2759"/>
<keyword evidence="5" id="KW-1185">Reference proteome</keyword>
<dbReference type="OMA" id="WKFLILA"/>
<dbReference type="Proteomes" id="UP000017836">
    <property type="component" value="Unassembled WGS sequence"/>
</dbReference>
<keyword evidence="2" id="KW-1133">Transmembrane helix</keyword>
<dbReference type="Gramene" id="ERN09514">
    <property type="protein sequence ID" value="ERN09514"/>
    <property type="gene ID" value="AMTR_s00029p00127080"/>
</dbReference>
<keyword evidence="2" id="KW-0812">Transmembrane</keyword>
<feature type="transmembrane region" description="Helical" evidence="2">
    <location>
        <begin position="133"/>
        <end position="158"/>
    </location>
</feature>
<feature type="compositionally biased region" description="Basic and acidic residues" evidence="1">
    <location>
        <begin position="192"/>
        <end position="201"/>
    </location>
</feature>
<keyword evidence="3" id="KW-0732">Signal</keyword>
<keyword evidence="2" id="KW-0472">Membrane</keyword>
<evidence type="ECO:0008006" key="6">
    <source>
        <dbReference type="Google" id="ProtNLM"/>
    </source>
</evidence>
<reference evidence="5" key="1">
    <citation type="journal article" date="2013" name="Science">
        <title>The Amborella genome and the evolution of flowering plants.</title>
        <authorList>
            <consortium name="Amborella Genome Project"/>
        </authorList>
    </citation>
    <scope>NUCLEOTIDE SEQUENCE [LARGE SCALE GENOMIC DNA]</scope>
</reference>
<feature type="signal peptide" evidence="3">
    <location>
        <begin position="1"/>
        <end position="24"/>
    </location>
</feature>
<feature type="chain" id="PRO_5004808147" description="Legume lectin domain-containing protein" evidence="3">
    <location>
        <begin position="25"/>
        <end position="201"/>
    </location>
</feature>
<name>W1PNX6_AMBTC</name>
<dbReference type="EMBL" id="KI392980">
    <property type="protein sequence ID" value="ERN09514.1"/>
    <property type="molecule type" value="Genomic_DNA"/>
</dbReference>
<sequence>MAPSSLSTVLVLSLLSFLSVGALARPGLHFHPCKSYYVSFSYTLSSPKTLDQIPLEPNPRPNLRPGFASNHKLPFSFFIYREINGIYPKPVEFMAHNDLYLVSRRDPSAFRGIKPYEREFRFTNSLRERTKDILSVIIALLFGLGCGALTSATMYLAWSLITNRYEGSASEEYEGADDAGYVKIPDTPSTDTVKKEGYEGK</sequence>
<dbReference type="PANTHER" id="PTHR35107:SF2">
    <property type="entry name" value="EXPRESSED PROTEIN"/>
    <property type="match status" value="1"/>
</dbReference>